<organism evidence="2 3">
    <name type="scientific">Coffea arabica</name>
    <name type="common">Arabian coffee</name>
    <dbReference type="NCBI Taxonomy" id="13443"/>
    <lineage>
        <taxon>Eukaryota</taxon>
        <taxon>Viridiplantae</taxon>
        <taxon>Streptophyta</taxon>
        <taxon>Embryophyta</taxon>
        <taxon>Tracheophyta</taxon>
        <taxon>Spermatophyta</taxon>
        <taxon>Magnoliopsida</taxon>
        <taxon>eudicotyledons</taxon>
        <taxon>Gunneridae</taxon>
        <taxon>Pentapetalae</taxon>
        <taxon>asterids</taxon>
        <taxon>lamiids</taxon>
        <taxon>Gentianales</taxon>
        <taxon>Rubiaceae</taxon>
        <taxon>Ixoroideae</taxon>
        <taxon>Gardenieae complex</taxon>
        <taxon>Bertiereae - Coffeeae clade</taxon>
        <taxon>Coffeeae</taxon>
        <taxon>Coffea</taxon>
    </lineage>
</organism>
<dbReference type="InterPro" id="IPR044730">
    <property type="entry name" value="RNase_H-like_dom_plant"/>
</dbReference>
<dbReference type="RefSeq" id="XP_071933883.1">
    <property type="nucleotide sequence ID" value="XM_072077782.1"/>
</dbReference>
<evidence type="ECO:0000259" key="1">
    <source>
        <dbReference type="Pfam" id="PF13456"/>
    </source>
</evidence>
<gene>
    <name evidence="3" type="primary">LOC140036394</name>
</gene>
<dbReference type="PANTHER" id="PTHR47074">
    <property type="entry name" value="BNAC02G40300D PROTEIN"/>
    <property type="match status" value="1"/>
</dbReference>
<dbReference type="Proteomes" id="UP001652660">
    <property type="component" value="Chromosome 2e"/>
</dbReference>
<dbReference type="Pfam" id="PF13456">
    <property type="entry name" value="RVT_3"/>
    <property type="match status" value="1"/>
</dbReference>
<evidence type="ECO:0000313" key="2">
    <source>
        <dbReference type="Proteomes" id="UP001652660"/>
    </source>
</evidence>
<dbReference type="InterPro" id="IPR036397">
    <property type="entry name" value="RNaseH_sf"/>
</dbReference>
<dbReference type="InterPro" id="IPR002156">
    <property type="entry name" value="RNaseH_domain"/>
</dbReference>
<reference evidence="3" key="1">
    <citation type="submission" date="2025-08" db="UniProtKB">
        <authorList>
            <consortium name="RefSeq"/>
        </authorList>
    </citation>
    <scope>IDENTIFICATION</scope>
    <source>
        <tissue evidence="3">Leaves</tissue>
    </source>
</reference>
<sequence length="392" mass="45107">MGNGRIRTRMPQHCQLKSVHELIKDGGWNEDLLSTLFEEEDCRRIKTIPISEHGAKDRLVWVFSSTGRYTIKSGYAVAKVMRRGTKRSDLQKGSSSRNMEDSGVWKFLWSLRLKHKLKHFIWRCLHRVLPVNEHAEQIWKAAPIYWDGLNVYRNNFWHWWTTLVEAKARAEGRTYIELTEYDGQEEVYGAGKWSPPPQHFICLNTDAALSHKDGKIGWGVVARCSRGKLLGAWAGSEQRCGDPAVEEARAIRKGMSIAMKSGWRDIIIQSDCKSMVEKIKLERVEDPRASAVLFDILHLRKEFRNCTFSFVRRNANMVSHSLARFALNLVADIDWRNSFPSWLLRLANIDVGAVAPNDVRGLLKVNFVDYHKLGKLFPMPLMDMEAFHQSSP</sequence>
<dbReference type="InterPro" id="IPR012337">
    <property type="entry name" value="RNaseH-like_sf"/>
</dbReference>
<feature type="domain" description="RNase H type-1" evidence="1">
    <location>
        <begin position="204"/>
        <end position="326"/>
    </location>
</feature>
<proteinExistence type="predicted"/>
<dbReference type="GeneID" id="140036394"/>
<accession>A0ABM4WQ32</accession>
<evidence type="ECO:0000313" key="3">
    <source>
        <dbReference type="RefSeq" id="XP_071933883.1"/>
    </source>
</evidence>
<keyword evidence="2" id="KW-1185">Reference proteome</keyword>
<name>A0ABM4WQ32_COFAR</name>
<dbReference type="CDD" id="cd06222">
    <property type="entry name" value="RNase_H_like"/>
    <property type="match status" value="1"/>
</dbReference>
<dbReference type="InterPro" id="IPR052929">
    <property type="entry name" value="RNase_H-like_EbsB-rel"/>
</dbReference>
<dbReference type="PANTHER" id="PTHR47074:SF11">
    <property type="entry name" value="REVERSE TRANSCRIPTASE-LIKE PROTEIN"/>
    <property type="match status" value="1"/>
</dbReference>
<protein>
    <recommendedName>
        <fullName evidence="1">RNase H type-1 domain-containing protein</fullName>
    </recommendedName>
</protein>
<dbReference type="SUPFAM" id="SSF53098">
    <property type="entry name" value="Ribonuclease H-like"/>
    <property type="match status" value="1"/>
</dbReference>
<dbReference type="Gene3D" id="3.30.420.10">
    <property type="entry name" value="Ribonuclease H-like superfamily/Ribonuclease H"/>
    <property type="match status" value="1"/>
</dbReference>